<sequence>MRIYVNEIKVTEDSLNCYTEQSTEGLQEAGQMLVDSDNYSFAYILDDGQSYSYLIFVQETWSMLHENKNKKIIINDQLELKQFDREFNYILENIQGNSNYGKEFVSVVEDTFELE</sequence>
<dbReference type="AlphaFoldDB" id="A0A0M2NZC3"/>
<dbReference type="RefSeq" id="WP_019469069.1">
    <property type="nucleotide sequence ID" value="NZ_BKAS01000026.1"/>
</dbReference>
<dbReference type="Proteomes" id="UP000034455">
    <property type="component" value="Unassembled WGS sequence"/>
</dbReference>
<reference evidence="2 3" key="1">
    <citation type="submission" date="2015-03" db="EMBL/GenBank/DDBJ databases">
        <title>Genome Assembly of Staphylococcus cohnii subsp. cohnii strain G22B2.</title>
        <authorList>
            <person name="Nair G."/>
            <person name="Kaur G."/>
            <person name="Khatri I."/>
            <person name="Singh N.K."/>
            <person name="Sathyabama S."/>
            <person name="Maurya S.K."/>
            <person name="Subramanian S."/>
            <person name="Agrewala J.N."/>
            <person name="Mayilraj S."/>
        </authorList>
    </citation>
    <scope>NUCLEOTIDE SEQUENCE [LARGE SCALE GENOMIC DNA]</scope>
    <source>
        <strain evidence="2 3">G22B2</strain>
    </source>
</reference>
<gene>
    <name evidence="2" type="ORF">UF66_0859</name>
</gene>
<dbReference type="GeneID" id="58097974"/>
<dbReference type="HAMAP" id="MF_01861">
    <property type="entry name" value="UPF0738"/>
    <property type="match status" value="1"/>
</dbReference>
<name>A0A0M2NZC3_STACC</name>
<evidence type="ECO:0000256" key="1">
    <source>
        <dbReference type="HAMAP-Rule" id="MF_01861"/>
    </source>
</evidence>
<comment type="similarity">
    <text evidence="1">Belongs to the UPF0738 family.</text>
</comment>
<proteinExistence type="inferred from homology"/>
<comment type="caution">
    <text evidence="2">The sequence shown here is derived from an EMBL/GenBank/DDBJ whole genome shotgun (WGS) entry which is preliminary data.</text>
</comment>
<dbReference type="EMBL" id="LAKJ01000016">
    <property type="protein sequence ID" value="KKI63310.1"/>
    <property type="molecule type" value="Genomic_DNA"/>
</dbReference>
<protein>
    <recommendedName>
        <fullName evidence="1">UPF0738 protein UF66_0859</fullName>
    </recommendedName>
</protein>
<dbReference type="Pfam" id="PF19785">
    <property type="entry name" value="UPF0738"/>
    <property type="match status" value="1"/>
</dbReference>
<evidence type="ECO:0000313" key="2">
    <source>
        <dbReference type="EMBL" id="KKI63310.1"/>
    </source>
</evidence>
<evidence type="ECO:0000313" key="3">
    <source>
        <dbReference type="Proteomes" id="UP000034455"/>
    </source>
</evidence>
<dbReference type="InterPro" id="IPR020908">
    <property type="entry name" value="UPF0738"/>
</dbReference>
<organism evidence="2 3">
    <name type="scientific">Staphylococcus cohnii subsp. cohnii</name>
    <dbReference type="NCBI Taxonomy" id="74704"/>
    <lineage>
        <taxon>Bacteria</taxon>
        <taxon>Bacillati</taxon>
        <taxon>Bacillota</taxon>
        <taxon>Bacilli</taxon>
        <taxon>Bacillales</taxon>
        <taxon>Staphylococcaceae</taxon>
        <taxon>Staphylococcus</taxon>
        <taxon>Staphylococcus cohnii species complex</taxon>
    </lineage>
</organism>
<dbReference type="PATRIC" id="fig|74704.6.peg.878"/>
<accession>A0A0M2NZC3</accession>